<dbReference type="PROSITE" id="PS51918">
    <property type="entry name" value="RADICAL_SAM"/>
    <property type="match status" value="1"/>
</dbReference>
<evidence type="ECO:0000256" key="5">
    <source>
        <dbReference type="ARBA" id="ARBA00022490"/>
    </source>
</evidence>
<feature type="compositionally biased region" description="Basic and acidic residues" evidence="13">
    <location>
        <begin position="376"/>
        <end position="387"/>
    </location>
</feature>
<keyword evidence="9" id="KW-0479">Metal-binding</keyword>
<evidence type="ECO:0000256" key="3">
    <source>
        <dbReference type="ARBA" id="ARBA00007544"/>
    </source>
</evidence>
<feature type="region of interest" description="Disordered" evidence="13">
    <location>
        <begin position="365"/>
        <end position="387"/>
    </location>
</feature>
<dbReference type="GO" id="GO:0046872">
    <property type="term" value="F:metal ion binding"/>
    <property type="evidence" value="ECO:0007669"/>
    <property type="project" value="UniProtKB-KW"/>
</dbReference>
<keyword evidence="5" id="KW-0963">Cytoplasm</keyword>
<dbReference type="Proteomes" id="UP000673975">
    <property type="component" value="Unassembled WGS sequence"/>
</dbReference>
<dbReference type="SUPFAM" id="SSF102114">
    <property type="entry name" value="Radical SAM enzymes"/>
    <property type="match status" value="1"/>
</dbReference>
<dbReference type="PIRSF" id="PIRSF006004">
    <property type="entry name" value="CHP00048"/>
    <property type="match status" value="1"/>
</dbReference>
<keyword evidence="4" id="KW-0004">4Fe-4S</keyword>
<keyword evidence="11" id="KW-0411">Iron-sulfur</keyword>
<dbReference type="InterPro" id="IPR013785">
    <property type="entry name" value="Aldolase_TIM"/>
</dbReference>
<dbReference type="EMBL" id="JAFIDN010000012">
    <property type="protein sequence ID" value="MBP3193634.1"/>
    <property type="molecule type" value="Genomic_DNA"/>
</dbReference>
<dbReference type="GO" id="GO:0030488">
    <property type="term" value="P:tRNA methylation"/>
    <property type="evidence" value="ECO:0007669"/>
    <property type="project" value="TreeGrafter"/>
</dbReference>
<comment type="similarity">
    <text evidence="3">Belongs to the radical SAM superfamily. RlmN family.</text>
</comment>
<evidence type="ECO:0000256" key="6">
    <source>
        <dbReference type="ARBA" id="ARBA00022603"/>
    </source>
</evidence>
<evidence type="ECO:0000256" key="13">
    <source>
        <dbReference type="SAM" id="MobiDB-lite"/>
    </source>
</evidence>
<dbReference type="Gene3D" id="3.20.20.70">
    <property type="entry name" value="Aldolase class I"/>
    <property type="match status" value="1"/>
</dbReference>
<proteinExistence type="inferred from homology"/>
<keyword evidence="8" id="KW-0949">S-adenosyl-L-methionine</keyword>
<dbReference type="Pfam" id="PF04055">
    <property type="entry name" value="Radical_SAM"/>
    <property type="match status" value="1"/>
</dbReference>
<evidence type="ECO:0000256" key="11">
    <source>
        <dbReference type="ARBA" id="ARBA00023014"/>
    </source>
</evidence>
<evidence type="ECO:0000256" key="2">
    <source>
        <dbReference type="ARBA" id="ARBA00004496"/>
    </source>
</evidence>
<dbReference type="CDD" id="cd01335">
    <property type="entry name" value="Radical_SAM"/>
    <property type="match status" value="1"/>
</dbReference>
<dbReference type="PANTHER" id="PTHR30544:SF5">
    <property type="entry name" value="RADICAL SAM CORE DOMAIN-CONTAINING PROTEIN"/>
    <property type="match status" value="1"/>
</dbReference>
<evidence type="ECO:0000256" key="8">
    <source>
        <dbReference type="ARBA" id="ARBA00022691"/>
    </source>
</evidence>
<dbReference type="SFLD" id="SFLDS00029">
    <property type="entry name" value="Radical_SAM"/>
    <property type="match status" value="1"/>
</dbReference>
<dbReference type="GO" id="GO:0005737">
    <property type="term" value="C:cytoplasm"/>
    <property type="evidence" value="ECO:0007669"/>
    <property type="project" value="UniProtKB-SubCell"/>
</dbReference>
<dbReference type="GO" id="GO:0008173">
    <property type="term" value="F:RNA methyltransferase activity"/>
    <property type="evidence" value="ECO:0007669"/>
    <property type="project" value="InterPro"/>
</dbReference>
<organism evidence="15 16">
    <name type="scientific">Natronogracilivirga saccharolytica</name>
    <dbReference type="NCBI Taxonomy" id="2812953"/>
    <lineage>
        <taxon>Bacteria</taxon>
        <taxon>Pseudomonadati</taxon>
        <taxon>Balneolota</taxon>
        <taxon>Balneolia</taxon>
        <taxon>Balneolales</taxon>
        <taxon>Cyclonatronaceae</taxon>
        <taxon>Natronogracilivirga</taxon>
    </lineage>
</organism>
<comment type="caution">
    <text evidence="15">The sequence shown here is derived from an EMBL/GenBank/DDBJ whole genome shotgun (WGS) entry which is preliminary data.</text>
</comment>
<comment type="subcellular location">
    <subcellularLocation>
        <location evidence="2">Cytoplasm</location>
    </subcellularLocation>
</comment>
<accession>A0A8J7RTK0</accession>
<evidence type="ECO:0000256" key="12">
    <source>
        <dbReference type="ARBA" id="ARBA00023157"/>
    </source>
</evidence>
<name>A0A8J7RTK0_9BACT</name>
<evidence type="ECO:0000256" key="4">
    <source>
        <dbReference type="ARBA" id="ARBA00022485"/>
    </source>
</evidence>
<evidence type="ECO:0000313" key="16">
    <source>
        <dbReference type="Proteomes" id="UP000673975"/>
    </source>
</evidence>
<gene>
    <name evidence="15" type="ORF">NATSA_13235</name>
</gene>
<dbReference type="InterPro" id="IPR004383">
    <property type="entry name" value="rRNA_lsu_MTrfase_RlmN/Cfr"/>
</dbReference>
<dbReference type="InterPro" id="IPR040072">
    <property type="entry name" value="Methyltransferase_A"/>
</dbReference>
<keyword evidence="12" id="KW-1015">Disulfide bond</keyword>
<evidence type="ECO:0000256" key="9">
    <source>
        <dbReference type="ARBA" id="ARBA00022723"/>
    </source>
</evidence>
<sequence>MTSPEHLLHRRPVDINKISLTEWDDFLRHIGITAGSRSVIYKSVYFEGIRDIRDIPGLSGDEYHTLEESLIIPSSGSQGLLKSRDGSMRLTLKLHDGHLAETVIIPEWNNGTLDKVSASISSQIGCFFGCSFCATGKMGFHRNLSTLELLDQIRESEKIIRDEFGCGMTHLYFMGMGEPMHNYRSLSEALSITNDNAAPGPPAGRITVSTVGLFRQIRMLADDHPEVRLAVSIHSADQETRYQIMPVSARLGLAEIREALSYYNRKTGQTVTIQYLLMKDVNDRQQDAENLASYLRNIRAGITLIMYNDVSESGMTRTERERWNTFRNVLTGAGFDTDTRWCYGEDIEAGCGQLKVFSENDRVSMSMRHGSGLRSGKPEQHPSGKPE</sequence>
<dbReference type="AlphaFoldDB" id="A0A8J7RTK0"/>
<evidence type="ECO:0000313" key="15">
    <source>
        <dbReference type="EMBL" id="MBP3193634.1"/>
    </source>
</evidence>
<keyword evidence="16" id="KW-1185">Reference proteome</keyword>
<evidence type="ECO:0000256" key="1">
    <source>
        <dbReference type="ARBA" id="ARBA00001966"/>
    </source>
</evidence>
<dbReference type="RefSeq" id="WP_210513089.1">
    <property type="nucleotide sequence ID" value="NZ_JAFIDN010000012.1"/>
</dbReference>
<dbReference type="InterPro" id="IPR007197">
    <property type="entry name" value="rSAM"/>
</dbReference>
<dbReference type="GO" id="GO:0051539">
    <property type="term" value="F:4 iron, 4 sulfur cluster binding"/>
    <property type="evidence" value="ECO:0007669"/>
    <property type="project" value="UniProtKB-KW"/>
</dbReference>
<dbReference type="InterPro" id="IPR058240">
    <property type="entry name" value="rSAM_sf"/>
</dbReference>
<dbReference type="GO" id="GO:0070475">
    <property type="term" value="P:rRNA base methylation"/>
    <property type="evidence" value="ECO:0007669"/>
    <property type="project" value="TreeGrafter"/>
</dbReference>
<feature type="domain" description="Radical SAM core" evidence="14">
    <location>
        <begin position="112"/>
        <end position="336"/>
    </location>
</feature>
<keyword evidence="10" id="KW-0408">Iron</keyword>
<evidence type="ECO:0000256" key="7">
    <source>
        <dbReference type="ARBA" id="ARBA00022679"/>
    </source>
</evidence>
<dbReference type="PANTHER" id="PTHR30544">
    <property type="entry name" value="23S RRNA METHYLTRANSFERASE"/>
    <property type="match status" value="1"/>
</dbReference>
<reference evidence="15" key="1">
    <citation type="submission" date="2021-02" db="EMBL/GenBank/DDBJ databases">
        <title>Natronogracilivirga saccharolytica gen. nov. sp. nov. a new anaerobic, haloalkiliphilic carbohydrate-fermenting bacterium from soda lake and proposing of Cyclonatronumiaceae fam. nov. in the phylum Balneolaeota.</title>
        <authorList>
            <person name="Zhilina T.N."/>
            <person name="Sorokin D.Y."/>
            <person name="Zavarzina D.G."/>
            <person name="Toshchakov S.V."/>
            <person name="Kublanov I.V."/>
        </authorList>
    </citation>
    <scope>NUCLEOTIDE SEQUENCE</scope>
    <source>
        <strain evidence="15">Z-1702</strain>
    </source>
</reference>
<keyword evidence="6" id="KW-0489">Methyltransferase</keyword>
<evidence type="ECO:0000256" key="10">
    <source>
        <dbReference type="ARBA" id="ARBA00023004"/>
    </source>
</evidence>
<comment type="cofactor">
    <cofactor evidence="1">
        <name>[4Fe-4S] cluster</name>
        <dbReference type="ChEBI" id="CHEBI:49883"/>
    </cofactor>
</comment>
<protein>
    <submittedName>
        <fullName evidence="15">23S rRNA (Adenine(2503)-C(2))-methyltransferase RlmN</fullName>
    </submittedName>
</protein>
<evidence type="ECO:0000259" key="14">
    <source>
        <dbReference type="PROSITE" id="PS51918"/>
    </source>
</evidence>
<keyword evidence="7" id="KW-0808">Transferase</keyword>